<evidence type="ECO:0000256" key="5">
    <source>
        <dbReference type="ARBA" id="ARBA00022430"/>
    </source>
</evidence>
<dbReference type="InterPro" id="IPR002034">
    <property type="entry name" value="AIPM/Hcit_synth_CS"/>
</dbReference>
<comment type="cofactor">
    <cofactor evidence="10">
        <name>Mg(2+)</name>
        <dbReference type="ChEBI" id="CHEBI:18420"/>
    </cofactor>
</comment>
<dbReference type="PROSITE" id="PS50991">
    <property type="entry name" value="PYR_CT"/>
    <property type="match status" value="1"/>
</dbReference>
<dbReference type="AlphaFoldDB" id="A0A1F6D821"/>
<dbReference type="InterPro" id="IPR005668">
    <property type="entry name" value="IPM_Synthase"/>
</dbReference>
<comment type="subunit">
    <text evidence="10">Homodimer.</text>
</comment>
<dbReference type="GO" id="GO:0003852">
    <property type="term" value="F:2-isopropylmalate synthase activity"/>
    <property type="evidence" value="ECO:0007669"/>
    <property type="project" value="UniProtKB-UniRule"/>
</dbReference>
<dbReference type="NCBIfam" id="NF002991">
    <property type="entry name" value="PRK03739.1"/>
    <property type="match status" value="1"/>
</dbReference>
<dbReference type="SUPFAM" id="SSF51569">
    <property type="entry name" value="Aldolase"/>
    <property type="match status" value="1"/>
</dbReference>
<dbReference type="InterPro" id="IPR013709">
    <property type="entry name" value="2-isopropylmalate_synth_dimer"/>
</dbReference>
<evidence type="ECO:0000313" key="12">
    <source>
        <dbReference type="EMBL" id="OGG57594.1"/>
    </source>
</evidence>
<evidence type="ECO:0000256" key="6">
    <source>
        <dbReference type="ARBA" id="ARBA00022605"/>
    </source>
</evidence>
<sequence length="557" mass="61420">MPFRYYRPFAPIDLPNRTWPNKTITKAPTWGSVCLRDGNQALMEPMSVEKKCRMFQLLVDMGFKEIEVGFPTASDTELEFVRKLIDENMIPDDVSIQVLTQARPALIRGTFEAVRGAKRVILHVYNPTSELQRRVVYRLDKNGIKKIAVDAAKLVKELAASQPETHWTFQYSPESFTGTELDFALDVCNAVIAVWQPSPDHKAIINLPATVEMSTSNIYADMIEWVCWHIMCRDSIVISLHTHNDRGTGVAATEFGLMAGADRVEGTLFGNGERTGNVDIITLAGNMMTQGVDPCLDFSDITEIVRVYEECTGMTVDPRHPYAGKLAHTAFSGGHQDAINKGLRALRVANSPYFEVPYLTTNPTHIGKSLKEIVRLNSQSGKGGTRHVMEEEHGVTLPPDLLLDFSAAIQKVAVATGKEVVADDVWRIFRTEYLDRKVPYELVEHYELPTKGGREITATINVHGTTEVIVGVGKGPVDALASAMRERFGIEMTVLGLEERAIKGKSGSDIPAIAFVPIRFPGREPVWGVGMDADTTTANLAAVISAVNRSLANVPTI</sequence>
<dbReference type="InterPro" id="IPR054692">
    <property type="entry name" value="LeuA-like_post-cat"/>
</dbReference>
<feature type="binding site" evidence="10">
    <location>
        <position position="243"/>
    </location>
    <ligand>
        <name>Mg(2+)</name>
        <dbReference type="ChEBI" id="CHEBI:18420"/>
    </ligand>
</feature>
<keyword evidence="6 10" id="KW-0028">Amino-acid biosynthesis</keyword>
<dbReference type="GO" id="GO:0003985">
    <property type="term" value="F:acetyl-CoA C-acetyltransferase activity"/>
    <property type="evidence" value="ECO:0007669"/>
    <property type="project" value="UniProtKB-UniRule"/>
</dbReference>
<organism evidence="12 13">
    <name type="scientific">Candidatus Kaiserbacteria bacterium RIFCSPHIGHO2_01_FULL_55_17</name>
    <dbReference type="NCBI Taxonomy" id="1798484"/>
    <lineage>
        <taxon>Bacteria</taxon>
        <taxon>Candidatus Kaiseribacteriota</taxon>
    </lineage>
</organism>
<dbReference type="Proteomes" id="UP000177958">
    <property type="component" value="Unassembled WGS sequence"/>
</dbReference>
<gene>
    <name evidence="10" type="primary">leuA</name>
    <name evidence="12" type="ORF">A2853_02140</name>
</gene>
<feature type="binding site" evidence="10">
    <location>
        <position position="241"/>
    </location>
    <ligand>
        <name>Mg(2+)</name>
        <dbReference type="ChEBI" id="CHEBI:18420"/>
    </ligand>
</feature>
<evidence type="ECO:0000313" key="13">
    <source>
        <dbReference type="Proteomes" id="UP000177958"/>
    </source>
</evidence>
<evidence type="ECO:0000256" key="2">
    <source>
        <dbReference type="ARBA" id="ARBA00004689"/>
    </source>
</evidence>
<feature type="region of interest" description="Regulatory domain" evidence="10">
    <location>
        <begin position="436"/>
        <end position="557"/>
    </location>
</feature>
<dbReference type="SUPFAM" id="SSF89000">
    <property type="entry name" value="post-HMGL domain-like"/>
    <property type="match status" value="1"/>
</dbReference>
<keyword evidence="10" id="KW-0460">Magnesium</keyword>
<evidence type="ECO:0000256" key="1">
    <source>
        <dbReference type="ARBA" id="ARBA00000064"/>
    </source>
</evidence>
<dbReference type="InterPro" id="IPR036230">
    <property type="entry name" value="LeuA_allosteric_dom_sf"/>
</dbReference>
<dbReference type="UniPathway" id="UPA00048">
    <property type="reaction ID" value="UER00070"/>
</dbReference>
<evidence type="ECO:0000256" key="7">
    <source>
        <dbReference type="ARBA" id="ARBA00022679"/>
    </source>
</evidence>
<comment type="caution">
    <text evidence="12">The sequence shown here is derived from an EMBL/GenBank/DDBJ whole genome shotgun (WGS) entry which is preliminary data.</text>
</comment>
<evidence type="ECO:0000256" key="4">
    <source>
        <dbReference type="ARBA" id="ARBA00012973"/>
    </source>
</evidence>
<comment type="function">
    <text evidence="10">Catalyzes the condensation of the acetyl group of acetyl-CoA with 3-methyl-2-oxobutanoate (2-ketoisovalerate) to form 3-carboxy-3-hydroxy-4-methylpentanoate (2-isopropylmalate).</text>
</comment>
<comment type="similarity">
    <text evidence="3 10">Belongs to the alpha-IPM synthase/homocitrate synthase family. LeuA type 2 subfamily.</text>
</comment>
<keyword evidence="10" id="KW-0963">Cytoplasm</keyword>
<dbReference type="Pfam" id="PF22615">
    <property type="entry name" value="IPMS_D2"/>
    <property type="match status" value="1"/>
</dbReference>
<dbReference type="EC" id="2.3.3.13" evidence="4 10"/>
<protein>
    <recommendedName>
        <fullName evidence="4 10">2-isopropylmalate synthase</fullName>
        <ecNumber evidence="4 10">2.3.3.13</ecNumber>
    </recommendedName>
    <alternativeName>
        <fullName evidence="10">Alpha-IPM synthase</fullName>
    </alternativeName>
    <alternativeName>
        <fullName evidence="10">Alpha-isopropylmalate synthase</fullName>
    </alternativeName>
</protein>
<comment type="subcellular location">
    <subcellularLocation>
        <location evidence="10">Cytoplasm</location>
    </subcellularLocation>
</comment>
<evidence type="ECO:0000259" key="11">
    <source>
        <dbReference type="PROSITE" id="PS50991"/>
    </source>
</evidence>
<evidence type="ECO:0000256" key="3">
    <source>
        <dbReference type="ARBA" id="ARBA00009767"/>
    </source>
</evidence>
<feature type="domain" description="Pyruvate carboxyltransferase" evidence="11">
    <location>
        <begin position="28"/>
        <end position="302"/>
    </location>
</feature>
<dbReference type="GO" id="GO:0000287">
    <property type="term" value="F:magnesium ion binding"/>
    <property type="evidence" value="ECO:0007669"/>
    <property type="project" value="UniProtKB-UniRule"/>
</dbReference>
<keyword evidence="5 10" id="KW-0432">Leucine biosynthesis</keyword>
<accession>A0A1F6D821</accession>
<keyword evidence="7 10" id="KW-0808">Transferase</keyword>
<dbReference type="PROSITE" id="PS00815">
    <property type="entry name" value="AIPM_HOMOCIT_SYNTH_1"/>
    <property type="match status" value="1"/>
</dbReference>
<dbReference type="InterPro" id="IPR000891">
    <property type="entry name" value="PYR_CT"/>
</dbReference>
<dbReference type="Pfam" id="PF00682">
    <property type="entry name" value="HMGL-like"/>
    <property type="match status" value="1"/>
</dbReference>
<dbReference type="InterPro" id="IPR039371">
    <property type="entry name" value="LeuA_N_DRE-TIM"/>
</dbReference>
<dbReference type="InterPro" id="IPR013785">
    <property type="entry name" value="Aldolase_TIM"/>
</dbReference>
<keyword evidence="8 10" id="KW-0479">Metal-binding</keyword>
<feature type="binding site" evidence="10">
    <location>
        <position position="277"/>
    </location>
    <ligand>
        <name>Mg(2+)</name>
        <dbReference type="ChEBI" id="CHEBI:18420"/>
    </ligand>
</feature>
<dbReference type="GO" id="GO:0005737">
    <property type="term" value="C:cytoplasm"/>
    <property type="evidence" value="ECO:0007669"/>
    <property type="project" value="UniProtKB-SubCell"/>
</dbReference>
<dbReference type="PANTHER" id="PTHR46911:SF1">
    <property type="entry name" value="2-ISOPROPYLMALATE SYNTHASE"/>
    <property type="match status" value="1"/>
</dbReference>
<comment type="catalytic activity">
    <reaction evidence="1 10">
        <text>3-methyl-2-oxobutanoate + acetyl-CoA + H2O = (2S)-2-isopropylmalate + CoA + H(+)</text>
        <dbReference type="Rhea" id="RHEA:21524"/>
        <dbReference type="ChEBI" id="CHEBI:1178"/>
        <dbReference type="ChEBI" id="CHEBI:11851"/>
        <dbReference type="ChEBI" id="CHEBI:15377"/>
        <dbReference type="ChEBI" id="CHEBI:15378"/>
        <dbReference type="ChEBI" id="CHEBI:57287"/>
        <dbReference type="ChEBI" id="CHEBI:57288"/>
        <dbReference type="EC" id="2.3.3.13"/>
    </reaction>
</comment>
<dbReference type="PANTHER" id="PTHR46911">
    <property type="match status" value="1"/>
</dbReference>
<comment type="pathway">
    <text evidence="2 10">Amino-acid biosynthesis; L-leucine biosynthesis; L-leucine from 3-methyl-2-oxobutanoate: step 1/4.</text>
</comment>
<dbReference type="Gene3D" id="3.20.20.70">
    <property type="entry name" value="Aldolase class I"/>
    <property type="match status" value="1"/>
</dbReference>
<reference evidence="12 13" key="1">
    <citation type="journal article" date="2016" name="Nat. Commun.">
        <title>Thousands of microbial genomes shed light on interconnected biogeochemical processes in an aquifer system.</title>
        <authorList>
            <person name="Anantharaman K."/>
            <person name="Brown C.T."/>
            <person name="Hug L.A."/>
            <person name="Sharon I."/>
            <person name="Castelle C.J."/>
            <person name="Probst A.J."/>
            <person name="Thomas B.C."/>
            <person name="Singh A."/>
            <person name="Wilkins M.J."/>
            <person name="Karaoz U."/>
            <person name="Brodie E.L."/>
            <person name="Williams K.H."/>
            <person name="Hubbard S.S."/>
            <person name="Banfield J.F."/>
        </authorList>
    </citation>
    <scope>NUCLEOTIDE SEQUENCE [LARGE SCALE GENOMIC DNA]</scope>
</reference>
<feature type="binding site" evidence="10">
    <location>
        <position position="37"/>
    </location>
    <ligand>
        <name>Mg(2+)</name>
        <dbReference type="ChEBI" id="CHEBI:18420"/>
    </ligand>
</feature>
<dbReference type="EMBL" id="MFKX01000019">
    <property type="protein sequence ID" value="OGG57594.1"/>
    <property type="molecule type" value="Genomic_DNA"/>
</dbReference>
<dbReference type="GO" id="GO:0009098">
    <property type="term" value="P:L-leucine biosynthetic process"/>
    <property type="evidence" value="ECO:0007669"/>
    <property type="project" value="UniProtKB-UniRule"/>
</dbReference>
<dbReference type="CDD" id="cd07942">
    <property type="entry name" value="DRE_TIM_LeuA"/>
    <property type="match status" value="1"/>
</dbReference>
<keyword evidence="9 10" id="KW-0100">Branched-chain amino acid biosynthesis</keyword>
<evidence type="ECO:0000256" key="10">
    <source>
        <dbReference type="HAMAP-Rule" id="MF_00572"/>
    </source>
</evidence>
<dbReference type="SMART" id="SM00917">
    <property type="entry name" value="LeuA_dimer"/>
    <property type="match status" value="1"/>
</dbReference>
<dbReference type="SUPFAM" id="SSF110921">
    <property type="entry name" value="2-isopropylmalate synthase LeuA, allosteric (dimerisation) domain"/>
    <property type="match status" value="1"/>
</dbReference>
<dbReference type="PROSITE" id="PS00816">
    <property type="entry name" value="AIPM_HOMOCIT_SYNTH_2"/>
    <property type="match status" value="1"/>
</dbReference>
<name>A0A1F6D821_9BACT</name>
<evidence type="ECO:0000256" key="8">
    <source>
        <dbReference type="ARBA" id="ARBA00022723"/>
    </source>
</evidence>
<proteinExistence type="inferred from homology"/>
<dbReference type="Pfam" id="PF08502">
    <property type="entry name" value="LeuA_dimer"/>
    <property type="match status" value="1"/>
</dbReference>
<dbReference type="Gene3D" id="3.30.160.270">
    <property type="match status" value="1"/>
</dbReference>
<evidence type="ECO:0000256" key="9">
    <source>
        <dbReference type="ARBA" id="ARBA00023304"/>
    </source>
</evidence>
<dbReference type="HAMAP" id="MF_00572">
    <property type="entry name" value="LeuA_type2"/>
    <property type="match status" value="1"/>
</dbReference>